<sequence>MSEQREDKVEQRHEPVPGYKTAFYAVFAIVTVYLVIIFAVG</sequence>
<organism evidence="2">
    <name type="scientific">hydrothermal vent metagenome</name>
    <dbReference type="NCBI Taxonomy" id="652676"/>
    <lineage>
        <taxon>unclassified sequences</taxon>
        <taxon>metagenomes</taxon>
        <taxon>ecological metagenomes</taxon>
    </lineage>
</organism>
<keyword evidence="1" id="KW-0812">Transmembrane</keyword>
<proteinExistence type="predicted"/>
<evidence type="ECO:0000256" key="1">
    <source>
        <dbReference type="SAM" id="Phobius"/>
    </source>
</evidence>
<name>A0A3B1CNS3_9ZZZZ</name>
<keyword evidence="1" id="KW-0472">Membrane</keyword>
<reference evidence="2" key="1">
    <citation type="submission" date="2018-06" db="EMBL/GenBank/DDBJ databases">
        <authorList>
            <person name="Zhirakovskaya E."/>
        </authorList>
    </citation>
    <scope>NUCLEOTIDE SEQUENCE</scope>
</reference>
<protein>
    <submittedName>
        <fullName evidence="2">Uncharacterized protein</fullName>
    </submittedName>
</protein>
<evidence type="ECO:0000313" key="2">
    <source>
        <dbReference type="EMBL" id="VAX25654.1"/>
    </source>
</evidence>
<gene>
    <name evidence="2" type="ORF">MNBD_NITROSPINAE04-1717</name>
</gene>
<keyword evidence="1" id="KW-1133">Transmembrane helix</keyword>
<dbReference type="EMBL" id="UOGA01000308">
    <property type="protein sequence ID" value="VAX25654.1"/>
    <property type="molecule type" value="Genomic_DNA"/>
</dbReference>
<feature type="transmembrane region" description="Helical" evidence="1">
    <location>
        <begin position="21"/>
        <end position="40"/>
    </location>
</feature>
<dbReference type="AlphaFoldDB" id="A0A3B1CNS3"/>
<accession>A0A3B1CNS3</accession>